<accession>A0ABT8SEJ7</accession>
<organism evidence="1 2">
    <name type="scientific">Variovorax ginsengisoli</name>
    <dbReference type="NCBI Taxonomy" id="363844"/>
    <lineage>
        <taxon>Bacteria</taxon>
        <taxon>Pseudomonadati</taxon>
        <taxon>Pseudomonadota</taxon>
        <taxon>Betaproteobacteria</taxon>
        <taxon>Burkholderiales</taxon>
        <taxon>Comamonadaceae</taxon>
        <taxon>Variovorax</taxon>
    </lineage>
</organism>
<gene>
    <name evidence="1" type="ORF">Q2T77_33355</name>
</gene>
<dbReference type="Pfam" id="PF12640">
    <property type="entry name" value="UPF0489"/>
    <property type="match status" value="1"/>
</dbReference>
<name>A0ABT8SEJ7_9BURK</name>
<proteinExistence type="predicted"/>
<sequence>MDNHKWALWVWERQVQIAGIAKFTLVHADHHWDGGYDAYYDQEKSSEIVAADLEQLRAIIDEEEWIRYDSFIAPAVLRGRFDCLHFFCKQDDDFDVAIGHDLLDSAGATQVLHPSTDSLAAITPEHPLIFDLCLDLFNRESKMEYGSDLWADAEINEFLLAMRPLIESANLVTISLSFGCSGSEPDTRHLAQLVVPQIAAWRGS</sequence>
<reference evidence="1" key="1">
    <citation type="submission" date="2023-06" db="EMBL/GenBank/DDBJ databases">
        <authorList>
            <person name="Jiang Y."/>
            <person name="Liu Q."/>
        </authorList>
    </citation>
    <scope>NUCLEOTIDE SEQUENCE</scope>
    <source>
        <strain evidence="1">CGMCC 1.12090</strain>
    </source>
</reference>
<keyword evidence="2" id="KW-1185">Reference proteome</keyword>
<dbReference type="InterPro" id="IPR024131">
    <property type="entry name" value="UPF0489"/>
</dbReference>
<protein>
    <submittedName>
        <fullName evidence="1">UPF0489 family protein</fullName>
    </submittedName>
</protein>
<comment type="caution">
    <text evidence="1">The sequence shown here is derived from an EMBL/GenBank/DDBJ whole genome shotgun (WGS) entry which is preliminary data.</text>
</comment>
<dbReference type="Proteomes" id="UP001169027">
    <property type="component" value="Unassembled WGS sequence"/>
</dbReference>
<evidence type="ECO:0000313" key="2">
    <source>
        <dbReference type="Proteomes" id="UP001169027"/>
    </source>
</evidence>
<evidence type="ECO:0000313" key="1">
    <source>
        <dbReference type="EMBL" id="MDO1537165.1"/>
    </source>
</evidence>
<dbReference type="EMBL" id="JAUKVY010000036">
    <property type="protein sequence ID" value="MDO1537165.1"/>
    <property type="molecule type" value="Genomic_DNA"/>
</dbReference>
<dbReference type="RefSeq" id="WP_301815440.1">
    <property type="nucleotide sequence ID" value="NZ_JAUJZH010000036.1"/>
</dbReference>